<organism evidence="2 3">
    <name type="scientific">Sphingomonas alba</name>
    <dbReference type="NCBI Taxonomy" id="2908208"/>
    <lineage>
        <taxon>Bacteria</taxon>
        <taxon>Pseudomonadati</taxon>
        <taxon>Pseudomonadota</taxon>
        <taxon>Alphaproteobacteria</taxon>
        <taxon>Sphingomonadales</taxon>
        <taxon>Sphingomonadaceae</taxon>
        <taxon>Sphingomonas</taxon>
    </lineage>
</organism>
<evidence type="ECO:0000313" key="2">
    <source>
        <dbReference type="EMBL" id="MCL6684465.1"/>
    </source>
</evidence>
<name>A0ABT0RPQ3_9SPHN</name>
<dbReference type="Proteomes" id="UP001165363">
    <property type="component" value="Unassembled WGS sequence"/>
</dbReference>
<gene>
    <name evidence="2" type="ORF">LZ536_11230</name>
</gene>
<comment type="caution">
    <text evidence="2">The sequence shown here is derived from an EMBL/GenBank/DDBJ whole genome shotgun (WGS) entry which is preliminary data.</text>
</comment>
<dbReference type="RefSeq" id="WP_249848873.1">
    <property type="nucleotide sequence ID" value="NZ_JAMGBD010000002.1"/>
</dbReference>
<dbReference type="Pfam" id="PF16747">
    <property type="entry name" value="Adhesin_E"/>
    <property type="match status" value="1"/>
</dbReference>
<sequence>MILAGLMLIAEPPAEPLIDGPPLDWATDHAPFGMDITLDGKLWINTNKVGARDDYAILANDLYRSLTNRSAFPRVWIRGYHRKNSTVTYRETKALVEIDCMADTIRVERRVYYSASGETVGSEGPFAADPIVPGSIGESWRKAACTKFSK</sequence>
<dbReference type="InterPro" id="IPR031939">
    <property type="entry name" value="Adhesin_E-like"/>
</dbReference>
<evidence type="ECO:0000313" key="3">
    <source>
        <dbReference type="Proteomes" id="UP001165363"/>
    </source>
</evidence>
<proteinExistence type="predicted"/>
<reference evidence="2" key="1">
    <citation type="submission" date="2022-05" db="EMBL/GenBank/DDBJ databases">
        <authorList>
            <person name="Jo J.-H."/>
            <person name="Im W.-T."/>
        </authorList>
    </citation>
    <scope>NUCLEOTIDE SEQUENCE</scope>
    <source>
        <strain evidence="2">SE158</strain>
    </source>
</reference>
<feature type="domain" description="Surface-adhesin protein E-like" evidence="1">
    <location>
        <begin position="74"/>
        <end position="146"/>
    </location>
</feature>
<keyword evidence="3" id="KW-1185">Reference proteome</keyword>
<dbReference type="EMBL" id="JAMGBD010000002">
    <property type="protein sequence ID" value="MCL6684465.1"/>
    <property type="molecule type" value="Genomic_DNA"/>
</dbReference>
<evidence type="ECO:0000259" key="1">
    <source>
        <dbReference type="Pfam" id="PF16747"/>
    </source>
</evidence>
<accession>A0ABT0RPQ3</accession>
<protein>
    <recommendedName>
        <fullName evidence="1">Surface-adhesin protein E-like domain-containing protein</fullName>
    </recommendedName>
</protein>